<evidence type="ECO:0000256" key="2">
    <source>
        <dbReference type="ARBA" id="ARBA00022821"/>
    </source>
</evidence>
<dbReference type="Proteomes" id="UP000634136">
    <property type="component" value="Unassembled WGS sequence"/>
</dbReference>
<reference evidence="5" key="1">
    <citation type="submission" date="2020-09" db="EMBL/GenBank/DDBJ databases">
        <title>Genome-Enabled Discovery of Anthraquinone Biosynthesis in Senna tora.</title>
        <authorList>
            <person name="Kang S.-H."/>
            <person name="Pandey R.P."/>
            <person name="Lee C.-M."/>
            <person name="Sim J.-S."/>
            <person name="Jeong J.-T."/>
            <person name="Choi B.-S."/>
            <person name="Jung M."/>
            <person name="Ginzburg D."/>
            <person name="Zhao K."/>
            <person name="Won S.Y."/>
            <person name="Oh T.-J."/>
            <person name="Yu Y."/>
            <person name="Kim N.-H."/>
            <person name="Lee O.R."/>
            <person name="Lee T.-H."/>
            <person name="Bashyal P."/>
            <person name="Kim T.-S."/>
            <person name="Lee W.-H."/>
            <person name="Kawkins C."/>
            <person name="Kim C.-K."/>
            <person name="Kim J.S."/>
            <person name="Ahn B.O."/>
            <person name="Rhee S.Y."/>
            <person name="Sohng J.K."/>
        </authorList>
    </citation>
    <scope>NUCLEOTIDE SEQUENCE</scope>
    <source>
        <tissue evidence="5">Leaf</tissue>
    </source>
</reference>
<evidence type="ECO:0000259" key="4">
    <source>
        <dbReference type="Pfam" id="PF23598"/>
    </source>
</evidence>
<dbReference type="InterPro" id="IPR032675">
    <property type="entry name" value="LRR_dom_sf"/>
</dbReference>
<feature type="region of interest" description="Disordered" evidence="3">
    <location>
        <begin position="104"/>
        <end position="123"/>
    </location>
</feature>
<evidence type="ECO:0000256" key="3">
    <source>
        <dbReference type="SAM" id="MobiDB-lite"/>
    </source>
</evidence>
<sequence length="640" mass="74099">MLIRANPAKAIPAMLNQVLTNPILNHNHELRDSIKWFQNHFPTINRWHQELIDDFSELERHHIHYKTDGDEISRRKEMEALIKRIEDSLFKSKIETELRINDSSQGSNKSLQKLKHKQKQKQKRVELPETEKIIMAEAAENPTVKKLRVSYERLEKLEWKLCLLFLAIFSENAVLKKRLLIYWWIGEGLITKEEEGEEIFEELLKLELIIPYQYIDPRIIFPLPKKFPIVSKCQIHPSVRYMLITLARESGLFDFDNLGEPHFNTNTSPRACVFHGHKDLPSTNKSNIINDKLRTIFNVNESYLSINPEWLIKLKSLVVLQLGRWQDDPSYHIEVVDESFLLKGLRGQKHLKYLSLRGISRITSIPRSIAKELVSLEILDLRACHNLESLPSNISSLKKLTHLDVTECYLLESMPKTLGEVYSLQVLKGFVIGKYSKKNPCKISDLKSLKNLKRLGVHIGIEASSGQQEVFKGLENLTSLKTLKISWGVQDPVDDKSLCLPSSLEKLDLECVPHEQIPEWLKPSKVGQLKKLYIKGGNLKSLDHGEEAAKWNHVEILRLEYLNHLEIQSQDVKNWFPSLKYEKLPRSRRKSQSGYTFHIDKDGKRFYYVPTNSSTEETSSSKPTIEFSLEANSNSCSHFV</sequence>
<dbReference type="PANTHER" id="PTHR23155:SF1076">
    <property type="entry name" value="LEUCINE-RICH REPEAT (LRR) FAMILY PROTEIN-RELATED"/>
    <property type="match status" value="1"/>
</dbReference>
<feature type="domain" description="Disease resistance R13L4/SHOC-2-like LRR" evidence="4">
    <location>
        <begin position="313"/>
        <end position="540"/>
    </location>
</feature>
<dbReference type="OrthoDB" id="1934998at2759"/>
<gene>
    <name evidence="5" type="ORF">G2W53_002223</name>
</gene>
<dbReference type="Gene3D" id="1.10.10.10">
    <property type="entry name" value="Winged helix-like DNA-binding domain superfamily/Winged helix DNA-binding domain"/>
    <property type="match status" value="1"/>
</dbReference>
<proteinExistence type="predicted"/>
<dbReference type="EMBL" id="JAAIUW010000001">
    <property type="protein sequence ID" value="KAF7845318.1"/>
    <property type="molecule type" value="Genomic_DNA"/>
</dbReference>
<evidence type="ECO:0000313" key="5">
    <source>
        <dbReference type="EMBL" id="KAF7845318.1"/>
    </source>
</evidence>
<name>A0A834XH76_9FABA</name>
<dbReference type="InterPro" id="IPR044974">
    <property type="entry name" value="Disease_R_plants"/>
</dbReference>
<organism evidence="5 6">
    <name type="scientific">Senna tora</name>
    <dbReference type="NCBI Taxonomy" id="362788"/>
    <lineage>
        <taxon>Eukaryota</taxon>
        <taxon>Viridiplantae</taxon>
        <taxon>Streptophyta</taxon>
        <taxon>Embryophyta</taxon>
        <taxon>Tracheophyta</taxon>
        <taxon>Spermatophyta</taxon>
        <taxon>Magnoliopsida</taxon>
        <taxon>eudicotyledons</taxon>
        <taxon>Gunneridae</taxon>
        <taxon>Pentapetalae</taxon>
        <taxon>rosids</taxon>
        <taxon>fabids</taxon>
        <taxon>Fabales</taxon>
        <taxon>Fabaceae</taxon>
        <taxon>Caesalpinioideae</taxon>
        <taxon>Cassia clade</taxon>
        <taxon>Senna</taxon>
    </lineage>
</organism>
<accession>A0A834XH76</accession>
<keyword evidence="2" id="KW-0611">Plant defense</keyword>
<keyword evidence="1" id="KW-0677">Repeat</keyword>
<comment type="caution">
    <text evidence="5">The sequence shown here is derived from an EMBL/GenBank/DDBJ whole genome shotgun (WGS) entry which is preliminary data.</text>
</comment>
<dbReference type="Pfam" id="PF23598">
    <property type="entry name" value="LRR_14"/>
    <property type="match status" value="1"/>
</dbReference>
<dbReference type="AlphaFoldDB" id="A0A834XH76"/>
<dbReference type="Gene3D" id="3.80.10.10">
    <property type="entry name" value="Ribonuclease Inhibitor"/>
    <property type="match status" value="1"/>
</dbReference>
<dbReference type="PANTHER" id="PTHR23155">
    <property type="entry name" value="DISEASE RESISTANCE PROTEIN RP"/>
    <property type="match status" value="1"/>
</dbReference>
<keyword evidence="6" id="KW-1185">Reference proteome</keyword>
<dbReference type="SUPFAM" id="SSF52047">
    <property type="entry name" value="RNI-like"/>
    <property type="match status" value="1"/>
</dbReference>
<dbReference type="InterPro" id="IPR055414">
    <property type="entry name" value="LRR_R13L4/SHOC2-like"/>
</dbReference>
<evidence type="ECO:0000256" key="1">
    <source>
        <dbReference type="ARBA" id="ARBA00022737"/>
    </source>
</evidence>
<dbReference type="InterPro" id="IPR036388">
    <property type="entry name" value="WH-like_DNA-bd_sf"/>
</dbReference>
<dbReference type="GO" id="GO:0098542">
    <property type="term" value="P:defense response to other organism"/>
    <property type="evidence" value="ECO:0007669"/>
    <property type="project" value="TreeGrafter"/>
</dbReference>
<protein>
    <submittedName>
        <fullName evidence="5">Disease resistance RPP13-like protein 4</fullName>
    </submittedName>
</protein>
<evidence type="ECO:0000313" key="6">
    <source>
        <dbReference type="Proteomes" id="UP000634136"/>
    </source>
</evidence>
<feature type="compositionally biased region" description="Basic residues" evidence="3">
    <location>
        <begin position="112"/>
        <end position="122"/>
    </location>
</feature>